<dbReference type="PANTHER" id="PTHR42200:SF2">
    <property type="entry name" value="ARCHAEAL FLAGELLA-RELATED PROTEIN F"/>
    <property type="match status" value="1"/>
</dbReference>
<evidence type="ECO:0000313" key="3">
    <source>
        <dbReference type="Proteomes" id="UP001595898"/>
    </source>
</evidence>
<dbReference type="Proteomes" id="UP001595898">
    <property type="component" value="Unassembled WGS sequence"/>
</dbReference>
<evidence type="ECO:0000313" key="2">
    <source>
        <dbReference type="EMBL" id="MFC4542662.1"/>
    </source>
</evidence>
<dbReference type="InterPro" id="IPR013783">
    <property type="entry name" value="Ig-like_fold"/>
</dbReference>
<keyword evidence="2" id="KW-0969">Cilium</keyword>
<evidence type="ECO:0000256" key="1">
    <source>
        <dbReference type="SAM" id="Phobius"/>
    </source>
</evidence>
<protein>
    <submittedName>
        <fullName evidence="2">Flagellin</fullName>
    </submittedName>
</protein>
<keyword evidence="3" id="KW-1185">Reference proteome</keyword>
<comment type="caution">
    <text evidence="2">The sequence shown here is derived from an EMBL/GenBank/DDBJ whole genome shotgun (WGS) entry which is preliminary data.</text>
</comment>
<keyword evidence="1" id="KW-0472">Membrane</keyword>
<name>A0ABD5PQD1_9EURY</name>
<dbReference type="PANTHER" id="PTHR42200">
    <property type="entry name" value="ARCHAEAL FLAGELLA-RELATED PROTEIN F-RELATED"/>
    <property type="match status" value="1"/>
</dbReference>
<keyword evidence="2" id="KW-0966">Cell projection</keyword>
<proteinExistence type="predicted"/>
<dbReference type="InterPro" id="IPR002774">
    <property type="entry name" value="Flagellin_arc-type"/>
</dbReference>
<sequence>MGFSTSGAVAIVFVGMLVAVGIAYPAVQTAHEERSASIDDRDDRALEIRNTAIDAGNVTYDGTADELTVNVTNTGSTTLSVSETDLLIDGVYRSTDDWTATIDGTADRDLWQPGERLTIEVESVADEPARVKLVTEHGIAATVTEIEEV</sequence>
<reference evidence="2 3" key="1">
    <citation type="journal article" date="2019" name="Int. J. Syst. Evol. Microbiol.">
        <title>The Global Catalogue of Microorganisms (GCM) 10K type strain sequencing project: providing services to taxonomists for standard genome sequencing and annotation.</title>
        <authorList>
            <consortium name="The Broad Institute Genomics Platform"/>
            <consortium name="The Broad Institute Genome Sequencing Center for Infectious Disease"/>
            <person name="Wu L."/>
            <person name="Ma J."/>
        </authorList>
    </citation>
    <scope>NUCLEOTIDE SEQUENCE [LARGE SCALE GENOMIC DNA]</scope>
    <source>
        <strain evidence="2 3">WLHS5</strain>
    </source>
</reference>
<keyword evidence="1" id="KW-0812">Transmembrane</keyword>
<accession>A0ABD5PQD1</accession>
<dbReference type="Pfam" id="PF01917">
    <property type="entry name" value="Flagellin_arch-type"/>
    <property type="match status" value="1"/>
</dbReference>
<dbReference type="EMBL" id="JBHSFA010000007">
    <property type="protein sequence ID" value="MFC4542662.1"/>
    <property type="molecule type" value="Genomic_DNA"/>
</dbReference>
<feature type="transmembrane region" description="Helical" evidence="1">
    <location>
        <begin position="6"/>
        <end position="27"/>
    </location>
</feature>
<keyword evidence="2" id="KW-0282">Flagellum</keyword>
<dbReference type="RefSeq" id="WP_250140645.1">
    <property type="nucleotide sequence ID" value="NZ_JALIQP010000002.1"/>
</dbReference>
<gene>
    <name evidence="2" type="ORF">ACFO5R_12095</name>
</gene>
<keyword evidence="1" id="KW-1133">Transmembrane helix</keyword>
<organism evidence="2 3">
    <name type="scientific">Halosolutus amylolyticus</name>
    <dbReference type="NCBI Taxonomy" id="2932267"/>
    <lineage>
        <taxon>Archaea</taxon>
        <taxon>Methanobacteriati</taxon>
        <taxon>Methanobacteriota</taxon>
        <taxon>Stenosarchaea group</taxon>
        <taxon>Halobacteria</taxon>
        <taxon>Halobacteriales</taxon>
        <taxon>Natrialbaceae</taxon>
        <taxon>Halosolutus</taxon>
    </lineage>
</organism>
<dbReference type="Gene3D" id="2.60.40.10">
    <property type="entry name" value="Immunoglobulins"/>
    <property type="match status" value="1"/>
</dbReference>
<dbReference type="AlphaFoldDB" id="A0ABD5PQD1"/>